<reference evidence="2 3" key="1">
    <citation type="journal article" date="2016" name="PLoS Pathog.">
        <title>Biosynthesis of antibiotic leucinostatins in bio-control fungus Purpureocillium lilacinum and their inhibition on phytophthora revealed by genome mining.</title>
        <authorList>
            <person name="Wang G."/>
            <person name="Liu Z."/>
            <person name="Lin R."/>
            <person name="Li E."/>
            <person name="Mao Z."/>
            <person name="Ling J."/>
            <person name="Yang Y."/>
            <person name="Yin W.B."/>
            <person name="Xie B."/>
        </authorList>
    </citation>
    <scope>NUCLEOTIDE SEQUENCE [LARGE SCALE GENOMIC DNA]</scope>
    <source>
        <strain evidence="2">170</strain>
    </source>
</reference>
<organism evidence="2 3">
    <name type="scientific">Pochonia chlamydosporia 170</name>
    <dbReference type="NCBI Taxonomy" id="1380566"/>
    <lineage>
        <taxon>Eukaryota</taxon>
        <taxon>Fungi</taxon>
        <taxon>Dikarya</taxon>
        <taxon>Ascomycota</taxon>
        <taxon>Pezizomycotina</taxon>
        <taxon>Sordariomycetes</taxon>
        <taxon>Hypocreomycetidae</taxon>
        <taxon>Hypocreales</taxon>
        <taxon>Clavicipitaceae</taxon>
        <taxon>Pochonia</taxon>
    </lineage>
</organism>
<comment type="caution">
    <text evidence="2">The sequence shown here is derived from an EMBL/GenBank/DDBJ whole genome shotgun (WGS) entry which is preliminary data.</text>
</comment>
<name>A0A179G0Q7_METCM</name>
<feature type="signal peptide" evidence="1">
    <location>
        <begin position="1"/>
        <end position="18"/>
    </location>
</feature>
<dbReference type="RefSeq" id="XP_018147979.1">
    <property type="nucleotide sequence ID" value="XM_018283204.1"/>
</dbReference>
<evidence type="ECO:0000313" key="3">
    <source>
        <dbReference type="Proteomes" id="UP000078397"/>
    </source>
</evidence>
<evidence type="ECO:0000313" key="2">
    <source>
        <dbReference type="EMBL" id="OAQ71442.1"/>
    </source>
</evidence>
<feature type="chain" id="PRO_5008102254" evidence="1">
    <location>
        <begin position="19"/>
        <end position="114"/>
    </location>
</feature>
<evidence type="ECO:0000256" key="1">
    <source>
        <dbReference type="SAM" id="SignalP"/>
    </source>
</evidence>
<dbReference type="OrthoDB" id="3598923at2759"/>
<dbReference type="AlphaFoldDB" id="A0A179G0Q7"/>
<protein>
    <submittedName>
        <fullName evidence="2">Uncharacterized protein</fullName>
    </submittedName>
</protein>
<dbReference type="Proteomes" id="UP000078397">
    <property type="component" value="Unassembled WGS sequence"/>
</dbReference>
<dbReference type="EMBL" id="LSBJ02000002">
    <property type="protein sequence ID" value="OAQ71442.1"/>
    <property type="molecule type" value="Genomic_DNA"/>
</dbReference>
<sequence length="114" mass="12617">MRLDSALTLLALGSGAFSFKIRTFTGKDCTGSAKEINIWDNTCRSTDIPTFKSFRVLAYGAHRQRAEFHKASDSWCTSGTPFQSYWADGGSDKFKKDKCLTLSTSARVMNSRSA</sequence>
<gene>
    <name evidence="2" type="ORF">VFPPC_03740</name>
</gene>
<keyword evidence="3" id="KW-1185">Reference proteome</keyword>
<keyword evidence="1" id="KW-0732">Signal</keyword>
<accession>A0A179G0Q7</accession>
<proteinExistence type="predicted"/>
<dbReference type="KEGG" id="pchm:VFPPC_03740"/>
<dbReference type="GeneID" id="28847198"/>